<sequence>MPSRRLIGSILLTLVILASAEEEGYNCRYCRRLVERRNIVTMKEREKGINREIKLAEYEDALNYCHVRNQDCNRIQDVFNAMVDANSHGAIINSKIYCKTICHIKETVRSIPNIY</sequence>
<dbReference type="Proteomes" id="UP000582659">
    <property type="component" value="Unassembled WGS sequence"/>
</dbReference>
<keyword evidence="5" id="KW-1185">Reference proteome</keyword>
<protein>
    <submittedName>
        <fullName evidence="2">(pine wood nematode) hypothetical protein</fullName>
    </submittedName>
</protein>
<evidence type="ECO:0000256" key="1">
    <source>
        <dbReference type="SAM" id="SignalP"/>
    </source>
</evidence>
<evidence type="ECO:0000313" key="3">
    <source>
        <dbReference type="EMBL" id="CAG9080164.1"/>
    </source>
</evidence>
<reference evidence="3" key="2">
    <citation type="submission" date="2020-08" db="EMBL/GenBank/DDBJ databases">
        <authorList>
            <person name="Kikuchi T."/>
        </authorList>
    </citation>
    <scope>NUCLEOTIDE SEQUENCE</scope>
    <source>
        <strain evidence="2">Ka4C1</strain>
    </source>
</reference>
<dbReference type="EMBL" id="CAJFCV020000001">
    <property type="protein sequence ID" value="CAG9080164.1"/>
    <property type="molecule type" value="Genomic_DNA"/>
</dbReference>
<evidence type="ECO:0000313" key="6">
    <source>
        <dbReference type="WBParaSite" id="BXY_0677200.1"/>
    </source>
</evidence>
<keyword evidence="1" id="KW-0732">Signal</keyword>
<organism evidence="4 6">
    <name type="scientific">Bursaphelenchus xylophilus</name>
    <name type="common">Pinewood nematode worm</name>
    <name type="synonym">Aphelenchoides xylophilus</name>
    <dbReference type="NCBI Taxonomy" id="6326"/>
    <lineage>
        <taxon>Eukaryota</taxon>
        <taxon>Metazoa</taxon>
        <taxon>Ecdysozoa</taxon>
        <taxon>Nematoda</taxon>
        <taxon>Chromadorea</taxon>
        <taxon>Rhabditida</taxon>
        <taxon>Tylenchina</taxon>
        <taxon>Tylenchomorpha</taxon>
        <taxon>Aphelenchoidea</taxon>
        <taxon>Aphelenchoididae</taxon>
        <taxon>Bursaphelenchus</taxon>
    </lineage>
</organism>
<name>A0A1I7S197_BURXY</name>
<evidence type="ECO:0000313" key="2">
    <source>
        <dbReference type="EMBL" id="CAD5208087.1"/>
    </source>
</evidence>
<dbReference type="Proteomes" id="UP000095284">
    <property type="component" value="Unplaced"/>
</dbReference>
<dbReference type="WBParaSite" id="BXY_0677200.1">
    <property type="protein sequence ID" value="BXY_0677200.1"/>
    <property type="gene ID" value="BXY_0677200"/>
</dbReference>
<feature type="signal peptide" evidence="1">
    <location>
        <begin position="1"/>
        <end position="20"/>
    </location>
</feature>
<feature type="chain" id="PRO_5035359622" evidence="1">
    <location>
        <begin position="21"/>
        <end position="115"/>
    </location>
</feature>
<gene>
    <name evidence="2" type="ORF">BXYJ_LOCUS323</name>
</gene>
<dbReference type="AlphaFoldDB" id="A0A1I7S197"/>
<dbReference type="EMBL" id="CAJFDI010000001">
    <property type="protein sequence ID" value="CAD5208087.1"/>
    <property type="molecule type" value="Genomic_DNA"/>
</dbReference>
<accession>A0A1I7S197</accession>
<reference evidence="6" key="1">
    <citation type="submission" date="2016-11" db="UniProtKB">
        <authorList>
            <consortium name="WormBaseParasite"/>
        </authorList>
    </citation>
    <scope>IDENTIFICATION</scope>
</reference>
<evidence type="ECO:0000313" key="4">
    <source>
        <dbReference type="Proteomes" id="UP000095284"/>
    </source>
</evidence>
<evidence type="ECO:0000313" key="5">
    <source>
        <dbReference type="Proteomes" id="UP000659654"/>
    </source>
</evidence>
<dbReference type="Proteomes" id="UP000659654">
    <property type="component" value="Unassembled WGS sequence"/>
</dbReference>
<proteinExistence type="predicted"/>